<evidence type="ECO:0000259" key="9">
    <source>
        <dbReference type="PROSITE" id="PS50067"/>
    </source>
</evidence>
<keyword evidence="4 5" id="KW-0505">Motor protein</keyword>
<keyword evidence="3 5" id="KW-0067">ATP-binding</keyword>
<protein>
    <submittedName>
        <fullName evidence="10">Uncharacterized protein</fullName>
    </submittedName>
</protein>
<feature type="compositionally biased region" description="Polar residues" evidence="7">
    <location>
        <begin position="70"/>
        <end position="89"/>
    </location>
</feature>
<evidence type="ECO:0000259" key="8">
    <source>
        <dbReference type="PROSITE" id="PS50021"/>
    </source>
</evidence>
<evidence type="ECO:0000256" key="1">
    <source>
        <dbReference type="ARBA" id="ARBA00010899"/>
    </source>
</evidence>
<reference evidence="10" key="1">
    <citation type="submission" date="2024-02" db="EMBL/GenBank/DDBJ databases">
        <authorList>
            <consortium name="ELIXIR-Norway"/>
            <consortium name="Elixir Norway"/>
        </authorList>
    </citation>
    <scope>NUCLEOTIDE SEQUENCE</scope>
</reference>
<feature type="region of interest" description="Disordered" evidence="7">
    <location>
        <begin position="930"/>
        <end position="963"/>
    </location>
</feature>
<dbReference type="CDD" id="cd21203">
    <property type="entry name" value="CH_AtKIN14-like"/>
    <property type="match status" value="1"/>
</dbReference>
<dbReference type="PRINTS" id="PR00380">
    <property type="entry name" value="KINESINHEAVY"/>
</dbReference>
<keyword evidence="11" id="KW-1185">Reference proteome</keyword>
<sequence length="1342" mass="150140">MHDLRDTSLTRSENGRSSDCSSFQVSNANGIGASVPDEDTSSFHYPDRSTSNREKMMSHRPWAKDRDAQNPHSSKNQSIASGASLSDTHMASRRAEQAANRRMLAAMWLQETVGVTSLSNEPTEEELRLCLRNGLVLCNAINKVQPGAVSKVVEIPPLSNHLDGAQSAYQYFENVRNFLVAVEEMGLPSFEASDLDQVSLCPSSSAKLVDCILALKAYHEWKQGGAMGFWKLKSPNHLMGYVPNSGKYVTRHKSMNSMCNQARRKWGHPDLEYLGDRDLSSPELSANPLIFDRDSRASLEGMLYNSHFHQNGRGNGDADEALSDMHMSDSTSAWLQHIGHKFHENAHSHSLSSFISAILADKSAEEVPMLVEFLLRKVIEEFEYHLLTQRKQITKMGKKLMEEEKRVNDEEADRLLKESHEPDYMKRPDDEELLALEKQKRELQVESKHRICTLELQLQDAQRKMHEIEMDSASLETKYQTFLFHQAEEYKNLRSAQHGAKEEVVRMQTEWKCQLSSLEKELQAMARAASGYHKVLAENRALYNEVQDLKGNIRVYCRVRPFLSDEPGRPTIVDYIGENGEIVLVNPSQQGGKDSRKAFSFNKVFGTMASQEEVFMDTQPLIRSVLDGYNVCIFAYGQTGSGKTFTMNGPNNMTPFNWGVNYRALHDLFHLTQSRLDVVHYEIGVQMLEIYNEQVRDLLNTDGVQRKYPFHIFLIRNSSQLNGSNVPDASMMTVRSTEDVLELMKVGQKNRAVGATALNDRSSRSHSILTIHIQGTDLDSGTTLRGSLHLVDLAGSERVDKSEATGDRLKEAQHINKSLSALGDVIAALAQKSGHVPYRNSKLTQLLQDSLGGQAKTLMFVHVSPDIESFGETVSTLKFAERVSSVELGAARSNKESGEVLNLRAQVAQLRDAASKKDAEIERLQALKDRGTPGESNLGNDKFKFKPFSASPHGRRMSTEPTVQRNHKLTMDSGGVVSEVRRSMNKLPGLPKWSRFLVPNTRHDSEDAMEHSVSPSVCSPVQSRTERKLSFEGSEELADKKLLKMRKSTHHLRQSISSLETHKAVLALKEASQQQEKLQSNQREITMYDTKCLSEHTAPQMAHVESIAKDWHDRCQTGGNKSVLASEGDEKLARHSGSTKIQHDAANSGGSHERTNRLKPPSNGVFSQQVSNGELDHLTKEQTTDGQKNCGVFSNTSLYMLNDDVLDEHLENNGMFELQDNYQDDGGILLSESHLSVEIDLSLKVDPNRRLYSTSGQPQHERKALFETQIPCPPVKKALKISPIRSLRRSIGGPLQARGPRRYTDVASVASTDKKPIAKGNISGRGNSAPEDELHVLQENVL</sequence>
<dbReference type="EMBL" id="OZ019905">
    <property type="protein sequence ID" value="CAK9202488.1"/>
    <property type="molecule type" value="Genomic_DNA"/>
</dbReference>
<feature type="region of interest" description="Disordered" evidence="7">
    <location>
        <begin position="1"/>
        <end position="97"/>
    </location>
</feature>
<dbReference type="InterPro" id="IPR036961">
    <property type="entry name" value="Kinesin_motor_dom_sf"/>
</dbReference>
<evidence type="ECO:0000256" key="5">
    <source>
        <dbReference type="PROSITE-ProRule" id="PRU00283"/>
    </source>
</evidence>
<dbReference type="PANTHER" id="PTHR47972:SF28">
    <property type="entry name" value="KINESIN-LIKE PROTEIN KLP-3"/>
    <property type="match status" value="1"/>
</dbReference>
<feature type="coiled-coil region" evidence="6">
    <location>
        <begin position="900"/>
        <end position="930"/>
    </location>
</feature>
<comment type="similarity">
    <text evidence="1">Belongs to the TRAFAC class myosin-kinesin ATPase superfamily. Kinesin family. KIN-14 subfamily.</text>
</comment>
<feature type="binding site" evidence="5">
    <location>
        <begin position="637"/>
        <end position="644"/>
    </location>
    <ligand>
        <name>ATP</name>
        <dbReference type="ChEBI" id="CHEBI:30616"/>
    </ligand>
</feature>
<gene>
    <name evidence="10" type="ORF">CSSPTR1EN2_LOCUS6432</name>
</gene>
<dbReference type="InterPro" id="IPR027417">
    <property type="entry name" value="P-loop_NTPase"/>
</dbReference>
<dbReference type="Gene3D" id="3.40.850.10">
    <property type="entry name" value="Kinesin motor domain"/>
    <property type="match status" value="1"/>
</dbReference>
<dbReference type="SUPFAM" id="SSF52540">
    <property type="entry name" value="P-loop containing nucleoside triphosphate hydrolases"/>
    <property type="match status" value="1"/>
</dbReference>
<evidence type="ECO:0000256" key="6">
    <source>
        <dbReference type="SAM" id="Coils"/>
    </source>
</evidence>
<dbReference type="PROSITE" id="PS00411">
    <property type="entry name" value="KINESIN_MOTOR_1"/>
    <property type="match status" value="1"/>
</dbReference>
<feature type="region of interest" description="Disordered" evidence="7">
    <location>
        <begin position="1291"/>
        <end position="1330"/>
    </location>
</feature>
<feature type="compositionally biased region" description="Polar residues" evidence="7">
    <location>
        <begin position="17"/>
        <end position="29"/>
    </location>
</feature>
<feature type="compositionally biased region" description="Low complexity" evidence="7">
    <location>
        <begin position="1012"/>
        <end position="1023"/>
    </location>
</feature>
<dbReference type="SMART" id="SM00129">
    <property type="entry name" value="KISc"/>
    <property type="match status" value="1"/>
</dbReference>
<feature type="compositionally biased region" description="Basic and acidic residues" evidence="7">
    <location>
        <begin position="45"/>
        <end position="69"/>
    </location>
</feature>
<proteinExistence type="inferred from homology"/>
<feature type="compositionally biased region" description="Basic and acidic residues" evidence="7">
    <location>
        <begin position="1"/>
        <end position="16"/>
    </location>
</feature>
<dbReference type="SMART" id="SM00033">
    <property type="entry name" value="CH"/>
    <property type="match status" value="1"/>
</dbReference>
<dbReference type="Pfam" id="PF00307">
    <property type="entry name" value="CH"/>
    <property type="match status" value="1"/>
</dbReference>
<keyword evidence="2 5" id="KW-0547">Nucleotide-binding</keyword>
<dbReference type="PROSITE" id="PS50021">
    <property type="entry name" value="CH"/>
    <property type="match status" value="1"/>
</dbReference>
<dbReference type="InterPro" id="IPR027640">
    <property type="entry name" value="Kinesin-like_fam"/>
</dbReference>
<dbReference type="Pfam" id="PF00225">
    <property type="entry name" value="Kinesin"/>
    <property type="match status" value="1"/>
</dbReference>
<dbReference type="InterPro" id="IPR019821">
    <property type="entry name" value="Kinesin_motor_CS"/>
</dbReference>
<evidence type="ECO:0000256" key="3">
    <source>
        <dbReference type="ARBA" id="ARBA00022840"/>
    </source>
</evidence>
<dbReference type="InterPro" id="IPR001752">
    <property type="entry name" value="Kinesin_motor_dom"/>
</dbReference>
<dbReference type="InterPro" id="IPR036872">
    <property type="entry name" value="CH_dom_sf"/>
</dbReference>
<organism evidence="10 11">
    <name type="scientific">Sphagnum troendelagicum</name>
    <dbReference type="NCBI Taxonomy" id="128251"/>
    <lineage>
        <taxon>Eukaryota</taxon>
        <taxon>Viridiplantae</taxon>
        <taxon>Streptophyta</taxon>
        <taxon>Embryophyta</taxon>
        <taxon>Bryophyta</taxon>
        <taxon>Sphagnophytina</taxon>
        <taxon>Sphagnopsida</taxon>
        <taxon>Sphagnales</taxon>
        <taxon>Sphagnaceae</taxon>
        <taxon>Sphagnum</taxon>
    </lineage>
</organism>
<evidence type="ECO:0000256" key="2">
    <source>
        <dbReference type="ARBA" id="ARBA00022741"/>
    </source>
</evidence>
<evidence type="ECO:0000313" key="11">
    <source>
        <dbReference type="Proteomes" id="UP001497512"/>
    </source>
</evidence>
<dbReference type="PROSITE" id="PS50067">
    <property type="entry name" value="KINESIN_MOTOR_2"/>
    <property type="match status" value="1"/>
</dbReference>
<feature type="region of interest" description="Disordered" evidence="7">
    <location>
        <begin position="1119"/>
        <end position="1164"/>
    </location>
</feature>
<feature type="domain" description="Calponin-homology (CH)" evidence="8">
    <location>
        <begin position="99"/>
        <end position="220"/>
    </location>
</feature>
<dbReference type="Proteomes" id="UP001497512">
    <property type="component" value="Chromosome 13"/>
</dbReference>
<accession>A0ABP0TRE8</accession>
<evidence type="ECO:0000313" key="10">
    <source>
        <dbReference type="EMBL" id="CAK9202488.1"/>
    </source>
</evidence>
<name>A0ABP0TRE8_9BRYO</name>
<dbReference type="SUPFAM" id="SSF47576">
    <property type="entry name" value="Calponin-homology domain, CH-domain"/>
    <property type="match status" value="1"/>
</dbReference>
<feature type="domain" description="Kinesin motor" evidence="9">
    <location>
        <begin position="552"/>
        <end position="886"/>
    </location>
</feature>
<keyword evidence="6" id="KW-0175">Coiled coil</keyword>
<dbReference type="InterPro" id="IPR001715">
    <property type="entry name" value="CH_dom"/>
</dbReference>
<dbReference type="CDD" id="cd01366">
    <property type="entry name" value="KISc_C_terminal"/>
    <property type="match status" value="1"/>
</dbReference>
<dbReference type="PANTHER" id="PTHR47972">
    <property type="entry name" value="KINESIN-LIKE PROTEIN KLP-3"/>
    <property type="match status" value="1"/>
</dbReference>
<feature type="region of interest" description="Disordered" evidence="7">
    <location>
        <begin position="1006"/>
        <end position="1025"/>
    </location>
</feature>
<dbReference type="Gene3D" id="1.10.418.10">
    <property type="entry name" value="Calponin-like domain"/>
    <property type="match status" value="1"/>
</dbReference>
<evidence type="ECO:0000256" key="4">
    <source>
        <dbReference type="ARBA" id="ARBA00023175"/>
    </source>
</evidence>
<evidence type="ECO:0000256" key="7">
    <source>
        <dbReference type="SAM" id="MobiDB-lite"/>
    </source>
</evidence>